<proteinExistence type="predicted"/>
<evidence type="ECO:0000313" key="1">
    <source>
        <dbReference type="EMBL" id="GAA4344745.1"/>
    </source>
</evidence>
<organism evidence="1 2">
    <name type="scientific">Kangiella taiwanensis</name>
    <dbReference type="NCBI Taxonomy" id="1079179"/>
    <lineage>
        <taxon>Bacteria</taxon>
        <taxon>Pseudomonadati</taxon>
        <taxon>Pseudomonadota</taxon>
        <taxon>Gammaproteobacteria</taxon>
        <taxon>Kangiellales</taxon>
        <taxon>Kangiellaceae</taxon>
        <taxon>Kangiella</taxon>
    </lineage>
</organism>
<comment type="caution">
    <text evidence="1">The sequence shown here is derived from an EMBL/GenBank/DDBJ whole genome shotgun (WGS) entry which is preliminary data.</text>
</comment>
<name>A0ABP8HUI0_9GAMM</name>
<gene>
    <name evidence="1" type="ORF">GCM10023150_04520</name>
</gene>
<dbReference type="Proteomes" id="UP001501294">
    <property type="component" value="Unassembled WGS sequence"/>
</dbReference>
<reference evidence="2" key="1">
    <citation type="journal article" date="2019" name="Int. J. Syst. Evol. Microbiol.">
        <title>The Global Catalogue of Microorganisms (GCM) 10K type strain sequencing project: providing services to taxonomists for standard genome sequencing and annotation.</title>
        <authorList>
            <consortium name="The Broad Institute Genomics Platform"/>
            <consortium name="The Broad Institute Genome Sequencing Center for Infectious Disease"/>
            <person name="Wu L."/>
            <person name="Ma J."/>
        </authorList>
    </citation>
    <scope>NUCLEOTIDE SEQUENCE [LARGE SCALE GENOMIC DNA]</scope>
    <source>
        <strain evidence="2">JCM 17727</strain>
    </source>
</reference>
<dbReference type="EMBL" id="BAABFU010000001">
    <property type="protein sequence ID" value="GAA4344745.1"/>
    <property type="molecule type" value="Genomic_DNA"/>
</dbReference>
<accession>A0ABP8HUI0</accession>
<evidence type="ECO:0000313" key="2">
    <source>
        <dbReference type="Proteomes" id="UP001501294"/>
    </source>
</evidence>
<dbReference type="RefSeq" id="WP_223577217.1">
    <property type="nucleotide sequence ID" value="NZ_BAABFU010000001.1"/>
</dbReference>
<protein>
    <submittedName>
        <fullName evidence="1">Uncharacterized protein</fullName>
    </submittedName>
</protein>
<sequence>MIKANSKSELLSILSSEDITVPPRHKGRTTNHTEKYCLFKMLATLAQHKLLKYPIEIVNRERPDFVFKACGQSIGIEQTEAVPENLAKQDFLRGKMGKNEVHFISKHHPKEAKKTTKQLKHEINNTVPSGGWVGDSVEVNWSEAMVYFIEKKEINGLKAGYASFDENSLLIYDNWPTAALDVDIGAKYLAKRLNEHTSKYNFDKIYILSHGYLLVFKGSSFEKYTVNELWQSS</sequence>
<keyword evidence="2" id="KW-1185">Reference proteome</keyword>